<keyword evidence="4 7" id="KW-0547">Nucleotide-binding</keyword>
<reference evidence="12" key="1">
    <citation type="submission" date="2019-04" db="EMBL/GenBank/DDBJ databases">
        <title>Draft genome sequence of Pseudonocardiaceae bacterium SL3-2-4.</title>
        <authorList>
            <person name="Ningsih F."/>
            <person name="Yokota A."/>
            <person name="Sakai Y."/>
            <person name="Nanatani K."/>
            <person name="Yabe S."/>
            <person name="Oetari A."/>
            <person name="Sjamsuridzal W."/>
        </authorList>
    </citation>
    <scope>NUCLEOTIDE SEQUENCE [LARGE SCALE GENOMIC DNA]</scope>
    <source>
        <strain evidence="12">SL3-2-4</strain>
    </source>
</reference>
<dbReference type="EC" id="2.7.11.1" evidence="1"/>
<dbReference type="Pfam" id="PF00069">
    <property type="entry name" value="Pkinase"/>
    <property type="match status" value="1"/>
</dbReference>
<evidence type="ECO:0000256" key="5">
    <source>
        <dbReference type="ARBA" id="ARBA00022777"/>
    </source>
</evidence>
<evidence type="ECO:0000256" key="1">
    <source>
        <dbReference type="ARBA" id="ARBA00012513"/>
    </source>
</evidence>
<dbReference type="AlphaFoldDB" id="A0A4D4J3D2"/>
<dbReference type="Gene3D" id="1.10.510.10">
    <property type="entry name" value="Transferase(Phosphotransferase) domain 1"/>
    <property type="match status" value="1"/>
</dbReference>
<organism evidence="11 12">
    <name type="scientific">Gandjariella thermophila</name>
    <dbReference type="NCBI Taxonomy" id="1931992"/>
    <lineage>
        <taxon>Bacteria</taxon>
        <taxon>Bacillati</taxon>
        <taxon>Actinomycetota</taxon>
        <taxon>Actinomycetes</taxon>
        <taxon>Pseudonocardiales</taxon>
        <taxon>Pseudonocardiaceae</taxon>
        <taxon>Gandjariella</taxon>
    </lineage>
</organism>
<gene>
    <name evidence="11" type="ORF">GTS_09010</name>
</gene>
<evidence type="ECO:0000256" key="4">
    <source>
        <dbReference type="ARBA" id="ARBA00022741"/>
    </source>
</evidence>
<keyword evidence="9" id="KW-1133">Transmembrane helix</keyword>
<feature type="region of interest" description="Disordered" evidence="8">
    <location>
        <begin position="358"/>
        <end position="449"/>
    </location>
</feature>
<name>A0A4D4J3D2_9PSEU</name>
<keyword evidence="9" id="KW-0812">Transmembrane</keyword>
<sequence>MVERIGSGAMGVVWRAHDERLHRTVAVKELLLSPGLSEGEADEAKQRAMREGRLAARLHHPNAIAVFDVVDEDGVPCLVMEYLPSRSLSAVMAERGPLPPREVARIGAQVAAALAAAHSAGIVHRDIKPGNVLLGEDGTVKITDFGISRASDDVTVTKTGMIAGTPAYLAPEVALGRDPGPASDVFSLGSTLYAAVEGEPPFGLSENTLGLLHSVATGQINPPRQAGPLTDVLQYLLRSDPEARPSTAETRELLQAVANGQVPSVPGPDAATSYLGGGETVVQDQYGTRMLGDSPYQGTTQHVAGVAGGGTRAQAAPVPPAPPRKGRRGLLVSGLALLAVLLVGGLLLANNFFNNHAGGTPPPNDNRQTAIQPAPLPPAQTSETEETTTRHVSRTTTEEEQPTGVTSQRPTTTTTTPPETTTQRTTTTSSKPPTTSTSATPPPTQPSNG</sequence>
<evidence type="ECO:0000313" key="11">
    <source>
        <dbReference type="EMBL" id="GDY29268.1"/>
    </source>
</evidence>
<dbReference type="PANTHER" id="PTHR43289:SF6">
    <property type="entry name" value="SERINE_THREONINE-PROTEIN KINASE NEKL-3"/>
    <property type="match status" value="1"/>
</dbReference>
<evidence type="ECO:0000256" key="6">
    <source>
        <dbReference type="ARBA" id="ARBA00022840"/>
    </source>
</evidence>
<feature type="binding site" evidence="7">
    <location>
        <position position="28"/>
    </location>
    <ligand>
        <name>ATP</name>
        <dbReference type="ChEBI" id="CHEBI:30616"/>
    </ligand>
</feature>
<keyword evidence="5" id="KW-0418">Kinase</keyword>
<dbReference type="EMBL" id="BJFL01000003">
    <property type="protein sequence ID" value="GDY29268.1"/>
    <property type="molecule type" value="Genomic_DNA"/>
</dbReference>
<keyword evidence="6 7" id="KW-0067">ATP-binding</keyword>
<proteinExistence type="predicted"/>
<dbReference type="Proteomes" id="UP000298860">
    <property type="component" value="Unassembled WGS sequence"/>
</dbReference>
<evidence type="ECO:0000256" key="9">
    <source>
        <dbReference type="SAM" id="Phobius"/>
    </source>
</evidence>
<evidence type="ECO:0000256" key="7">
    <source>
        <dbReference type="PROSITE-ProRule" id="PRU10141"/>
    </source>
</evidence>
<dbReference type="InterPro" id="IPR011009">
    <property type="entry name" value="Kinase-like_dom_sf"/>
</dbReference>
<dbReference type="InterPro" id="IPR000719">
    <property type="entry name" value="Prot_kinase_dom"/>
</dbReference>
<keyword evidence="3" id="KW-0808">Transferase</keyword>
<comment type="caution">
    <text evidence="11">The sequence shown here is derived from an EMBL/GenBank/DDBJ whole genome shotgun (WGS) entry which is preliminary data.</text>
</comment>
<protein>
    <recommendedName>
        <fullName evidence="1">non-specific serine/threonine protein kinase</fullName>
        <ecNumber evidence="1">2.7.11.1</ecNumber>
    </recommendedName>
</protein>
<evidence type="ECO:0000313" key="12">
    <source>
        <dbReference type="Proteomes" id="UP000298860"/>
    </source>
</evidence>
<feature type="compositionally biased region" description="Low complexity" evidence="8">
    <location>
        <begin position="402"/>
        <end position="439"/>
    </location>
</feature>
<evidence type="ECO:0000256" key="8">
    <source>
        <dbReference type="SAM" id="MobiDB-lite"/>
    </source>
</evidence>
<keyword evidence="9" id="KW-0472">Membrane</keyword>
<dbReference type="PANTHER" id="PTHR43289">
    <property type="entry name" value="MITOGEN-ACTIVATED PROTEIN KINASE KINASE KINASE 20-RELATED"/>
    <property type="match status" value="1"/>
</dbReference>
<dbReference type="GO" id="GO:0005524">
    <property type="term" value="F:ATP binding"/>
    <property type="evidence" value="ECO:0007669"/>
    <property type="project" value="UniProtKB-UniRule"/>
</dbReference>
<dbReference type="SMART" id="SM00220">
    <property type="entry name" value="S_TKc"/>
    <property type="match status" value="1"/>
</dbReference>
<keyword evidence="2" id="KW-0723">Serine/threonine-protein kinase</keyword>
<dbReference type="PROSITE" id="PS00108">
    <property type="entry name" value="PROTEIN_KINASE_ST"/>
    <property type="match status" value="1"/>
</dbReference>
<dbReference type="Gene3D" id="3.30.200.20">
    <property type="entry name" value="Phosphorylase Kinase, domain 1"/>
    <property type="match status" value="1"/>
</dbReference>
<dbReference type="InterPro" id="IPR008271">
    <property type="entry name" value="Ser/Thr_kinase_AS"/>
</dbReference>
<evidence type="ECO:0000256" key="3">
    <source>
        <dbReference type="ARBA" id="ARBA00022679"/>
    </source>
</evidence>
<dbReference type="CDD" id="cd14014">
    <property type="entry name" value="STKc_PknB_like"/>
    <property type="match status" value="1"/>
</dbReference>
<feature type="transmembrane region" description="Helical" evidence="9">
    <location>
        <begin position="330"/>
        <end position="353"/>
    </location>
</feature>
<feature type="compositionally biased region" description="Pro residues" evidence="8">
    <location>
        <begin position="440"/>
        <end position="449"/>
    </location>
</feature>
<dbReference type="SUPFAM" id="SSF56112">
    <property type="entry name" value="Protein kinase-like (PK-like)"/>
    <property type="match status" value="1"/>
</dbReference>
<dbReference type="PROSITE" id="PS50011">
    <property type="entry name" value="PROTEIN_KINASE_DOM"/>
    <property type="match status" value="1"/>
</dbReference>
<evidence type="ECO:0000259" key="10">
    <source>
        <dbReference type="PROSITE" id="PS50011"/>
    </source>
</evidence>
<keyword evidence="12" id="KW-1185">Reference proteome</keyword>
<dbReference type="InterPro" id="IPR017441">
    <property type="entry name" value="Protein_kinase_ATP_BS"/>
</dbReference>
<feature type="domain" description="Protein kinase" evidence="10">
    <location>
        <begin position="1"/>
        <end position="254"/>
    </location>
</feature>
<accession>A0A4D4J3D2</accession>
<dbReference type="GO" id="GO:0004674">
    <property type="term" value="F:protein serine/threonine kinase activity"/>
    <property type="evidence" value="ECO:0007669"/>
    <property type="project" value="UniProtKB-KW"/>
</dbReference>
<evidence type="ECO:0000256" key="2">
    <source>
        <dbReference type="ARBA" id="ARBA00022527"/>
    </source>
</evidence>
<dbReference type="PROSITE" id="PS00107">
    <property type="entry name" value="PROTEIN_KINASE_ATP"/>
    <property type="match status" value="1"/>
</dbReference>